<organism evidence="10">
    <name type="scientific">Phaffia rhodozyma</name>
    <name type="common">Yeast</name>
    <name type="synonym">Xanthophyllomyces dendrorhous</name>
    <dbReference type="NCBI Taxonomy" id="264483"/>
    <lineage>
        <taxon>Eukaryota</taxon>
        <taxon>Fungi</taxon>
        <taxon>Dikarya</taxon>
        <taxon>Basidiomycota</taxon>
        <taxon>Agaricomycotina</taxon>
        <taxon>Tremellomycetes</taxon>
        <taxon>Cystofilobasidiales</taxon>
        <taxon>Mrakiaceae</taxon>
        <taxon>Phaffia</taxon>
    </lineage>
</organism>
<dbReference type="InterPro" id="IPR028094">
    <property type="entry name" value="RTC4_C"/>
</dbReference>
<evidence type="ECO:0000256" key="3">
    <source>
        <dbReference type="ARBA" id="ARBA00004496"/>
    </source>
</evidence>
<comment type="similarity">
    <text evidence="4">Belongs to the RTC4 family.</text>
</comment>
<evidence type="ECO:0000256" key="8">
    <source>
        <dbReference type="SAM" id="MobiDB-lite"/>
    </source>
</evidence>
<feature type="region of interest" description="Disordered" evidence="8">
    <location>
        <begin position="836"/>
        <end position="986"/>
    </location>
</feature>
<dbReference type="GO" id="GO:0005634">
    <property type="term" value="C:nucleus"/>
    <property type="evidence" value="ECO:0007669"/>
    <property type="project" value="UniProtKB-SubCell"/>
</dbReference>
<feature type="compositionally biased region" description="Acidic residues" evidence="8">
    <location>
        <begin position="860"/>
        <end position="869"/>
    </location>
</feature>
<feature type="compositionally biased region" description="Polar residues" evidence="8">
    <location>
        <begin position="10"/>
        <end position="24"/>
    </location>
</feature>
<feature type="compositionally biased region" description="Basic and acidic residues" evidence="8">
    <location>
        <begin position="195"/>
        <end position="212"/>
    </location>
</feature>
<feature type="region of interest" description="Disordered" evidence="8">
    <location>
        <begin position="1"/>
        <end position="465"/>
    </location>
</feature>
<dbReference type="Pfam" id="PF14474">
    <property type="entry name" value="RTC4"/>
    <property type="match status" value="1"/>
</dbReference>
<protein>
    <recommendedName>
        <fullName evidence="5">Restriction of telomere capping protein 4</fullName>
    </recommendedName>
</protein>
<feature type="compositionally biased region" description="Polar residues" evidence="8">
    <location>
        <begin position="30"/>
        <end position="45"/>
    </location>
</feature>
<evidence type="ECO:0000256" key="7">
    <source>
        <dbReference type="ARBA" id="ARBA00023242"/>
    </source>
</evidence>
<evidence type="ECO:0000256" key="1">
    <source>
        <dbReference type="ARBA" id="ARBA00002738"/>
    </source>
</evidence>
<feature type="region of interest" description="Disordered" evidence="8">
    <location>
        <begin position="488"/>
        <end position="528"/>
    </location>
</feature>
<reference evidence="10" key="1">
    <citation type="submission" date="2014-08" db="EMBL/GenBank/DDBJ databases">
        <authorList>
            <person name="Sharma Rahul"/>
            <person name="Thines Marco"/>
        </authorList>
    </citation>
    <scope>NUCLEOTIDE SEQUENCE</scope>
</reference>
<dbReference type="EMBL" id="LN483249">
    <property type="protein sequence ID" value="CDZ97629.1"/>
    <property type="molecule type" value="Genomic_DNA"/>
</dbReference>
<keyword evidence="6" id="KW-0963">Cytoplasm</keyword>
<comment type="subcellular location">
    <subcellularLocation>
        <location evidence="3">Cytoplasm</location>
    </subcellularLocation>
    <subcellularLocation>
        <location evidence="2">Nucleus</location>
    </subcellularLocation>
</comment>
<accession>A0A0F7SJS5</accession>
<feature type="compositionally biased region" description="Basic residues" evidence="8">
    <location>
        <begin position="436"/>
        <end position="452"/>
    </location>
</feature>
<feature type="compositionally biased region" description="Basic residues" evidence="8">
    <location>
        <begin position="879"/>
        <end position="889"/>
    </location>
</feature>
<dbReference type="SMART" id="SM01312">
    <property type="entry name" value="RTC4"/>
    <property type="match status" value="1"/>
</dbReference>
<feature type="compositionally biased region" description="Polar residues" evidence="8">
    <location>
        <begin position="328"/>
        <end position="353"/>
    </location>
</feature>
<dbReference type="PANTHER" id="PTHR41391:SF1">
    <property type="entry name" value="RESTRICTION OF TELOMERE CAPPING PROTEIN 4"/>
    <property type="match status" value="1"/>
</dbReference>
<feature type="compositionally biased region" description="Basic and acidic residues" evidence="8">
    <location>
        <begin position="456"/>
        <end position="465"/>
    </location>
</feature>
<dbReference type="AlphaFoldDB" id="A0A0F7SJS5"/>
<evidence type="ECO:0000259" key="9">
    <source>
        <dbReference type="SMART" id="SM01312"/>
    </source>
</evidence>
<evidence type="ECO:0000256" key="4">
    <source>
        <dbReference type="ARBA" id="ARBA00009461"/>
    </source>
</evidence>
<comment type="function">
    <text evidence="1">May be involved in a process influencing telomere capping.</text>
</comment>
<name>A0A0F7SJS5_PHARH</name>
<proteinExistence type="inferred from homology"/>
<feature type="compositionally biased region" description="Polar residues" evidence="8">
    <location>
        <begin position="229"/>
        <end position="242"/>
    </location>
</feature>
<dbReference type="InterPro" id="IPR039024">
    <property type="entry name" value="RTC4"/>
</dbReference>
<dbReference type="PANTHER" id="PTHR41391">
    <property type="entry name" value="RESTRICTION OF TELOMERE CAPPING PROTEIN 4"/>
    <property type="match status" value="1"/>
</dbReference>
<feature type="compositionally biased region" description="Low complexity" evidence="8">
    <location>
        <begin position="366"/>
        <end position="386"/>
    </location>
</feature>
<dbReference type="GO" id="GO:0005737">
    <property type="term" value="C:cytoplasm"/>
    <property type="evidence" value="ECO:0007669"/>
    <property type="project" value="UniProtKB-SubCell"/>
</dbReference>
<evidence type="ECO:0000256" key="5">
    <source>
        <dbReference type="ARBA" id="ARBA00015162"/>
    </source>
</evidence>
<feature type="domain" description="Restriction of telomere capping protein 4 C-terminal" evidence="9">
    <location>
        <begin position="661"/>
        <end position="796"/>
    </location>
</feature>
<feature type="compositionally biased region" description="Basic and acidic residues" evidence="8">
    <location>
        <begin position="425"/>
        <end position="435"/>
    </location>
</feature>
<feature type="compositionally biased region" description="Acidic residues" evidence="8">
    <location>
        <begin position="952"/>
        <end position="970"/>
    </location>
</feature>
<evidence type="ECO:0000256" key="2">
    <source>
        <dbReference type="ARBA" id="ARBA00004123"/>
    </source>
</evidence>
<sequence>MEDLRRRQTLGPSFNMNPSSNPKTIVSGPSGRTSALTASSSVDQDTFQDEQKALLISRPTRTRPYPPLKRHHLPQSKGIPPFRDSSDQSTSSSSFKRSRRIAKLDEFTGKTVLSDDNEDELGSAQWTENSADEGVGESTKLRNMVDMSGPIEGEEDSGSDEMSLKASSPPPELPAARRSPNGRSRNNAFVLSAKESLEIEDKKERRAAEVKMHQQKNTLPSFKRKDDSTSAGQSFGFTSNAFSSLSSSKERPRTTMKSKKPTDSSSEDESLSFVKPTKRSLSESIVSSSKPGFKPLSAYAPGPSKFSSTRLKSTGYHDSPPGPALNTLLLSTDTDPVTPRATMTQSDSKSRTNIVGAKPVIPFPITLSNQSSSSTPTAATTVTANSQSSNPGLSIAFGGDSDLSDLTDLEDEHDPSTRTNTDCDSDSHNDNEATPKRKRSGKKKTSPIRKVQRTLNLKEKQTDKKPIPVKSRMAPVGLMATISKLTGARSSSSTSLGGGESIGKNSKEVGAVDNGEDADGGNVAEQGGEGSLTVQERIFLQTKAMERDEAAQRLQAKKRPQKIKPKSLCPYCSERLPSAPSAKLEAILSFLHSVSQPSPTVTNPGARKLPMAQSINACALHRSESLLIPLAKKKRWPMQINWENYISRIKSEPIVRRLKTIVKEKEDSLFYDFAKERVRDLGKGQSRSARGQFEVFEKCQPGYFGEIGQILFHQTLSELFIDPPSCPIEPYLPCEPVVTSATASPLTASDFLYFVLIPELTIILIQQDLGLDRFKDAFDVMAESREYGNSRFAAEEGETVGGVLMTGFLEGDLIEENGIQAVRGRGLGGDELGIDGDLGGELKRRTSSRRANGASAVSYEESDTDLDGEGEGRGGKAVARTKKKKRGERKPREESEDEDAERKTRGVRVAPRPRVSYPGSKNRPKQEGSMEIVIVGESLKPTAAEQKRPDESLDELDDYEFEEPTSDEEPTGLAADTITVDQHIFN</sequence>
<feature type="compositionally biased region" description="Acidic residues" evidence="8">
    <location>
        <begin position="402"/>
        <end position="413"/>
    </location>
</feature>
<evidence type="ECO:0000313" key="10">
    <source>
        <dbReference type="EMBL" id="CDZ97629.1"/>
    </source>
</evidence>
<keyword evidence="7" id="KW-0539">Nucleus</keyword>
<evidence type="ECO:0000256" key="6">
    <source>
        <dbReference type="ARBA" id="ARBA00022490"/>
    </source>
</evidence>